<accession>A0ACC2RC96</accession>
<name>A0ACC2RC96_9NEOP</name>
<gene>
    <name evidence="1" type="ORF">PYW08_000352</name>
</gene>
<keyword evidence="2" id="KW-1185">Reference proteome</keyword>
<proteinExistence type="predicted"/>
<reference evidence="1" key="1">
    <citation type="submission" date="2023-03" db="EMBL/GenBank/DDBJ databases">
        <title>Chromosome-level genomes of two armyworms, Mythimna separata and Mythimna loreyi, provide insights into the biosynthesis and reception of sex pheromones.</title>
        <authorList>
            <person name="Zhao H."/>
        </authorList>
    </citation>
    <scope>NUCLEOTIDE SEQUENCE</scope>
    <source>
        <strain evidence="1">BeijingLab</strain>
    </source>
</reference>
<evidence type="ECO:0000313" key="2">
    <source>
        <dbReference type="Proteomes" id="UP001231649"/>
    </source>
</evidence>
<evidence type="ECO:0000313" key="1">
    <source>
        <dbReference type="EMBL" id="KAJ8737757.1"/>
    </source>
</evidence>
<sequence>MNKLKILFLIGACFLQCKGREPFKPTPGSVPFMVHFASRYRGICAGVLVSRVAVMTAAVCVTNPRADIKDHRPINVVVGTSYRHPRRGIRVQVTRLLIPNLAKLDLGNRGYLMSKSTAIMLLKRKIPDVLTEVPLRPIEIDWKGEDELNLQEECFMVGWHFFFKGDKIYPVDKYLLQRNIRVQFLNIVKKNLWCEALTIKFQKALTNLGFHGLIDQDGRVCVRDPDRTAQPCHGMYGSPLVCRGKGYGMLMAPDGQWSNCTGFSNLIHLFSGAYLRSFMHCVNVLFDAEIKTPWETMKKSLYVDSKTETYDYVPEFYDTITSTEESEEAI</sequence>
<dbReference type="Proteomes" id="UP001231649">
    <property type="component" value="Chromosome 1"/>
</dbReference>
<organism evidence="1 2">
    <name type="scientific">Mythimna loreyi</name>
    <dbReference type="NCBI Taxonomy" id="667449"/>
    <lineage>
        <taxon>Eukaryota</taxon>
        <taxon>Metazoa</taxon>
        <taxon>Ecdysozoa</taxon>
        <taxon>Arthropoda</taxon>
        <taxon>Hexapoda</taxon>
        <taxon>Insecta</taxon>
        <taxon>Pterygota</taxon>
        <taxon>Neoptera</taxon>
        <taxon>Endopterygota</taxon>
        <taxon>Lepidoptera</taxon>
        <taxon>Glossata</taxon>
        <taxon>Ditrysia</taxon>
        <taxon>Noctuoidea</taxon>
        <taxon>Noctuidae</taxon>
        <taxon>Noctuinae</taxon>
        <taxon>Hadenini</taxon>
        <taxon>Mythimna</taxon>
    </lineage>
</organism>
<protein>
    <submittedName>
        <fullName evidence="1">Uncharacterized protein</fullName>
    </submittedName>
</protein>
<comment type="caution">
    <text evidence="1">The sequence shown here is derived from an EMBL/GenBank/DDBJ whole genome shotgun (WGS) entry which is preliminary data.</text>
</comment>
<dbReference type="EMBL" id="CM056777">
    <property type="protein sequence ID" value="KAJ8737757.1"/>
    <property type="molecule type" value="Genomic_DNA"/>
</dbReference>